<name>A0A484B471_DRONA</name>
<dbReference type="AlphaFoldDB" id="A0A484B471"/>
<organism evidence="2 3">
    <name type="scientific">Drosophila navojoa</name>
    <name type="common">Fruit fly</name>
    <dbReference type="NCBI Taxonomy" id="7232"/>
    <lineage>
        <taxon>Eukaryota</taxon>
        <taxon>Metazoa</taxon>
        <taxon>Ecdysozoa</taxon>
        <taxon>Arthropoda</taxon>
        <taxon>Hexapoda</taxon>
        <taxon>Insecta</taxon>
        <taxon>Pterygota</taxon>
        <taxon>Neoptera</taxon>
        <taxon>Endopterygota</taxon>
        <taxon>Diptera</taxon>
        <taxon>Brachycera</taxon>
        <taxon>Muscomorpha</taxon>
        <taxon>Ephydroidea</taxon>
        <taxon>Drosophilidae</taxon>
        <taxon>Drosophila</taxon>
    </lineage>
</organism>
<keyword evidence="1" id="KW-0812">Transmembrane</keyword>
<protein>
    <submittedName>
        <fullName evidence="2">Uncharacterized protein</fullName>
    </submittedName>
</protein>
<sequence length="83" mass="8692">MGWWCHRPIVTLGILLMVVVVVVLLLVPFSAGKIVATRFTCNKLRHLLTAFGFGLGLGLSSGTGLNHGCDSLAGQETGQLSAA</sequence>
<comment type="caution">
    <text evidence="2">The sequence shown here is derived from an EMBL/GenBank/DDBJ whole genome shotgun (WGS) entry which is preliminary data.</text>
</comment>
<keyword evidence="1" id="KW-1133">Transmembrane helix</keyword>
<dbReference type="Proteomes" id="UP000295192">
    <property type="component" value="Unassembled WGS sequence"/>
</dbReference>
<gene>
    <name evidence="2" type="ORF">AWZ03_010018</name>
</gene>
<evidence type="ECO:0000313" key="3">
    <source>
        <dbReference type="Proteomes" id="UP000295192"/>
    </source>
</evidence>
<keyword evidence="1" id="KW-0472">Membrane</keyword>
<accession>A0A484B471</accession>
<proteinExistence type="predicted"/>
<keyword evidence="3" id="KW-1185">Reference proteome</keyword>
<dbReference type="EMBL" id="LSRL02000146">
    <property type="protein sequence ID" value="TDG43543.1"/>
    <property type="molecule type" value="Genomic_DNA"/>
</dbReference>
<evidence type="ECO:0000256" key="1">
    <source>
        <dbReference type="SAM" id="Phobius"/>
    </source>
</evidence>
<evidence type="ECO:0000313" key="2">
    <source>
        <dbReference type="EMBL" id="TDG43543.1"/>
    </source>
</evidence>
<reference evidence="2 3" key="1">
    <citation type="journal article" date="2019" name="J. Hered.">
        <title>An Improved Genome Assembly for Drosophila navojoa, the Basal Species in the mojavensis Cluster.</title>
        <authorList>
            <person name="Vanderlinde T."/>
            <person name="Dupim E.G."/>
            <person name="Nazario-Yepiz N.O."/>
            <person name="Carvalho A.B."/>
        </authorList>
    </citation>
    <scope>NUCLEOTIDE SEQUENCE [LARGE SCALE GENOMIC DNA]</scope>
    <source>
        <strain evidence="2">Navoj_Jal97</strain>
        <tissue evidence="2">Whole organism</tissue>
    </source>
</reference>
<feature type="transmembrane region" description="Helical" evidence="1">
    <location>
        <begin position="12"/>
        <end position="36"/>
    </location>
</feature>